<evidence type="ECO:0000256" key="1">
    <source>
        <dbReference type="ARBA" id="ARBA00023002"/>
    </source>
</evidence>
<proteinExistence type="predicted"/>
<dbReference type="InterPro" id="IPR036291">
    <property type="entry name" value="NAD(P)-bd_dom_sf"/>
</dbReference>
<name>A0A423VT21_9PEZI</name>
<organism evidence="2 3">
    <name type="scientific">Cytospora schulzeri</name>
    <dbReference type="NCBI Taxonomy" id="448051"/>
    <lineage>
        <taxon>Eukaryota</taxon>
        <taxon>Fungi</taxon>
        <taxon>Dikarya</taxon>
        <taxon>Ascomycota</taxon>
        <taxon>Pezizomycotina</taxon>
        <taxon>Sordariomycetes</taxon>
        <taxon>Sordariomycetidae</taxon>
        <taxon>Diaporthales</taxon>
        <taxon>Cytosporaceae</taxon>
        <taxon>Cytospora</taxon>
    </lineage>
</organism>
<dbReference type="PANTHER" id="PTHR43157">
    <property type="entry name" value="PHOSPHATIDYLINOSITOL-GLYCAN BIOSYNTHESIS CLASS F PROTEIN-RELATED"/>
    <property type="match status" value="1"/>
</dbReference>
<protein>
    <recommendedName>
        <fullName evidence="4">Ketoreductase (KR) domain-containing protein</fullName>
    </recommendedName>
</protein>
<comment type="caution">
    <text evidence="2">The sequence shown here is derived from an EMBL/GenBank/DDBJ whole genome shotgun (WGS) entry which is preliminary data.</text>
</comment>
<dbReference type="Pfam" id="PF00106">
    <property type="entry name" value="adh_short"/>
    <property type="match status" value="1"/>
</dbReference>
<dbReference type="STRING" id="356882.A0A423VT21"/>
<keyword evidence="1" id="KW-0560">Oxidoreductase</keyword>
<reference evidence="2 3" key="1">
    <citation type="submission" date="2015-09" db="EMBL/GenBank/DDBJ databases">
        <title>Host preference determinants of Valsa canker pathogens revealed by comparative genomics.</title>
        <authorList>
            <person name="Yin Z."/>
            <person name="Huang L."/>
        </authorList>
    </citation>
    <scope>NUCLEOTIDE SEQUENCE [LARGE SCALE GENOMIC DNA]</scope>
    <source>
        <strain evidence="2 3">03-1</strain>
    </source>
</reference>
<dbReference type="Proteomes" id="UP000283895">
    <property type="component" value="Unassembled WGS sequence"/>
</dbReference>
<evidence type="ECO:0008006" key="4">
    <source>
        <dbReference type="Google" id="ProtNLM"/>
    </source>
</evidence>
<evidence type="ECO:0000313" key="2">
    <source>
        <dbReference type="EMBL" id="ROV94089.1"/>
    </source>
</evidence>
<gene>
    <name evidence="2" type="ORF">VMCG_08244</name>
</gene>
<dbReference type="EMBL" id="LKEA01000042">
    <property type="protein sequence ID" value="ROV94089.1"/>
    <property type="molecule type" value="Genomic_DNA"/>
</dbReference>
<dbReference type="GO" id="GO:0016491">
    <property type="term" value="F:oxidoreductase activity"/>
    <property type="evidence" value="ECO:0007669"/>
    <property type="project" value="UniProtKB-KW"/>
</dbReference>
<dbReference type="InterPro" id="IPR002347">
    <property type="entry name" value="SDR_fam"/>
</dbReference>
<keyword evidence="3" id="KW-1185">Reference proteome</keyword>
<dbReference type="SUPFAM" id="SSF51735">
    <property type="entry name" value="NAD(P)-binding Rossmann-fold domains"/>
    <property type="match status" value="1"/>
</dbReference>
<dbReference type="PANTHER" id="PTHR43157:SF31">
    <property type="entry name" value="PHOSPHATIDYLINOSITOL-GLYCAN BIOSYNTHESIS CLASS F PROTEIN"/>
    <property type="match status" value="1"/>
</dbReference>
<sequence length="348" mass="37617">MDFDITPEKRASIGAFMKRQLLSKPPAPSSSKTDLTGATAIVTGSNVGIGFEGSRQLLDLGLSKLILAVRSESKGKDAKADLERGFKASKSGKTPVIEVWQLDLSSYDSITAFAERTKSLEKLDIFVHNAGVMRVKFELNKTTGHEETVQVNYLSTALLTILLLPILKEKNTPETPGRLVIVNSDTAAWAKFKERDSVPLLATLDKPENFDPAQERYFMSKLLGQLFLSQLAIRVPSSVAIVNCVNPGLCYGSGLNRDAAGVAGAVFGIFKRVVGYPIVVGARSVTDAAVNHGAKSHGQYVEDGKVQPMAPIVYNAEGKRVAERLWIETMEELAFAHAAEVVQGLTLA</sequence>
<dbReference type="OrthoDB" id="191139at2759"/>
<dbReference type="AlphaFoldDB" id="A0A423VT21"/>
<dbReference type="PRINTS" id="PR00081">
    <property type="entry name" value="GDHRDH"/>
</dbReference>
<dbReference type="Gene3D" id="3.40.50.720">
    <property type="entry name" value="NAD(P)-binding Rossmann-like Domain"/>
    <property type="match status" value="1"/>
</dbReference>
<evidence type="ECO:0000313" key="3">
    <source>
        <dbReference type="Proteomes" id="UP000283895"/>
    </source>
</evidence>
<accession>A0A423VT21</accession>